<dbReference type="GO" id="GO:0045893">
    <property type="term" value="P:positive regulation of DNA-templated transcription"/>
    <property type="evidence" value="ECO:0007669"/>
    <property type="project" value="UniProtKB-ARBA"/>
</dbReference>
<evidence type="ECO:0000256" key="7">
    <source>
        <dbReference type="ARBA" id="ARBA00023015"/>
    </source>
</evidence>
<dbReference type="GO" id="GO:0005694">
    <property type="term" value="C:chromosome"/>
    <property type="evidence" value="ECO:0007669"/>
    <property type="project" value="UniProtKB-ARBA"/>
</dbReference>
<evidence type="ECO:0000256" key="6">
    <source>
        <dbReference type="ARBA" id="ARBA00022833"/>
    </source>
</evidence>
<feature type="domain" description="C2H2-type" evidence="12">
    <location>
        <begin position="99"/>
        <end position="126"/>
    </location>
</feature>
<accession>A0AAN8WU71</accession>
<dbReference type="SMART" id="SM00355">
    <property type="entry name" value="ZnF_C2H2"/>
    <property type="match status" value="4"/>
</dbReference>
<dbReference type="EMBL" id="JAXCGZ010019192">
    <property type="protein sequence ID" value="KAK7066439.1"/>
    <property type="molecule type" value="Genomic_DNA"/>
</dbReference>
<sequence length="188" mass="21251">MDVTNRTPWLLPTSCEAATPNTTVGELYNQRLQNQSLEDIVIKLGITRQVGSSGEPPRSNCRGGGVGKLQHQCPYCKYSTVRKDHFTKHVRTHTGEKPFTCSFCCYRAASKDNLKLHIRTHTGEKPFSCPYCHFRAARKDSLQVHIRIHTGEKPYACPKCPYRSSQRNALISHMLKHRSIEQNGQGIA</sequence>
<gene>
    <name evidence="13" type="ORF">SK128_019468</name>
</gene>
<keyword evidence="8" id="KW-0238">DNA-binding</keyword>
<evidence type="ECO:0000256" key="10">
    <source>
        <dbReference type="ARBA" id="ARBA00023242"/>
    </source>
</evidence>
<dbReference type="InterPro" id="IPR013087">
    <property type="entry name" value="Znf_C2H2_type"/>
</dbReference>
<comment type="similarity">
    <text evidence="2">Belongs to the krueppel C2H2-type zinc-finger protein family.</text>
</comment>
<dbReference type="GO" id="GO:0005634">
    <property type="term" value="C:nucleus"/>
    <property type="evidence" value="ECO:0007669"/>
    <property type="project" value="UniProtKB-SubCell"/>
</dbReference>
<dbReference type="FunFam" id="3.30.160.60:FF:002343">
    <property type="entry name" value="Zinc finger protein 33A"/>
    <property type="match status" value="1"/>
</dbReference>
<dbReference type="AlphaFoldDB" id="A0AAN8WU71"/>
<dbReference type="PANTHER" id="PTHR23235:SF142">
    <property type="entry name" value="ZINC FINGER PROTEIN 384"/>
    <property type="match status" value="1"/>
</dbReference>
<reference evidence="13 14" key="1">
    <citation type="submission" date="2023-11" db="EMBL/GenBank/DDBJ databases">
        <title>Halocaridina rubra genome assembly.</title>
        <authorList>
            <person name="Smith C."/>
        </authorList>
    </citation>
    <scope>NUCLEOTIDE SEQUENCE [LARGE SCALE GENOMIC DNA]</scope>
    <source>
        <strain evidence="13">EP-1</strain>
        <tissue evidence="13">Whole</tissue>
    </source>
</reference>
<keyword evidence="6" id="KW-0862">Zinc</keyword>
<evidence type="ECO:0000313" key="14">
    <source>
        <dbReference type="Proteomes" id="UP001381693"/>
    </source>
</evidence>
<dbReference type="FunFam" id="3.30.160.60:FF:001732">
    <property type="entry name" value="Zgc:162936"/>
    <property type="match status" value="1"/>
</dbReference>
<dbReference type="Gene3D" id="3.30.160.60">
    <property type="entry name" value="Classic Zinc Finger"/>
    <property type="match status" value="4"/>
</dbReference>
<feature type="domain" description="C2H2-type" evidence="12">
    <location>
        <begin position="127"/>
        <end position="154"/>
    </location>
</feature>
<keyword evidence="7" id="KW-0805">Transcription regulation</keyword>
<dbReference type="GO" id="GO:0000978">
    <property type="term" value="F:RNA polymerase II cis-regulatory region sequence-specific DNA binding"/>
    <property type="evidence" value="ECO:0007669"/>
    <property type="project" value="TreeGrafter"/>
</dbReference>
<evidence type="ECO:0000256" key="8">
    <source>
        <dbReference type="ARBA" id="ARBA00023125"/>
    </source>
</evidence>
<evidence type="ECO:0000259" key="12">
    <source>
        <dbReference type="PROSITE" id="PS50157"/>
    </source>
</evidence>
<feature type="domain" description="C2H2-type" evidence="12">
    <location>
        <begin position="71"/>
        <end position="98"/>
    </location>
</feature>
<evidence type="ECO:0000256" key="4">
    <source>
        <dbReference type="ARBA" id="ARBA00022737"/>
    </source>
</evidence>
<evidence type="ECO:0000256" key="9">
    <source>
        <dbReference type="ARBA" id="ARBA00023163"/>
    </source>
</evidence>
<proteinExistence type="inferred from homology"/>
<keyword evidence="3" id="KW-0479">Metal-binding</keyword>
<evidence type="ECO:0000256" key="3">
    <source>
        <dbReference type="ARBA" id="ARBA00022723"/>
    </source>
</evidence>
<keyword evidence="14" id="KW-1185">Reference proteome</keyword>
<name>A0AAN8WU71_HALRR</name>
<evidence type="ECO:0000256" key="2">
    <source>
        <dbReference type="ARBA" id="ARBA00006991"/>
    </source>
</evidence>
<evidence type="ECO:0000313" key="13">
    <source>
        <dbReference type="EMBL" id="KAK7066439.1"/>
    </source>
</evidence>
<dbReference type="GO" id="GO:0008270">
    <property type="term" value="F:zinc ion binding"/>
    <property type="evidence" value="ECO:0007669"/>
    <property type="project" value="UniProtKB-KW"/>
</dbReference>
<dbReference type="FunFam" id="3.30.160.60:FF:001480">
    <property type="entry name" value="Si:cabz01071911.3"/>
    <property type="match status" value="1"/>
</dbReference>
<keyword evidence="9" id="KW-0804">Transcription</keyword>
<evidence type="ECO:0000256" key="1">
    <source>
        <dbReference type="ARBA" id="ARBA00004123"/>
    </source>
</evidence>
<dbReference type="SUPFAM" id="SSF57667">
    <property type="entry name" value="beta-beta-alpha zinc fingers"/>
    <property type="match status" value="2"/>
</dbReference>
<keyword evidence="10" id="KW-0539">Nucleus</keyword>
<organism evidence="13 14">
    <name type="scientific">Halocaridina rubra</name>
    <name type="common">Hawaiian red shrimp</name>
    <dbReference type="NCBI Taxonomy" id="373956"/>
    <lineage>
        <taxon>Eukaryota</taxon>
        <taxon>Metazoa</taxon>
        <taxon>Ecdysozoa</taxon>
        <taxon>Arthropoda</taxon>
        <taxon>Crustacea</taxon>
        <taxon>Multicrustacea</taxon>
        <taxon>Malacostraca</taxon>
        <taxon>Eumalacostraca</taxon>
        <taxon>Eucarida</taxon>
        <taxon>Decapoda</taxon>
        <taxon>Pleocyemata</taxon>
        <taxon>Caridea</taxon>
        <taxon>Atyoidea</taxon>
        <taxon>Atyidae</taxon>
        <taxon>Halocaridina</taxon>
    </lineage>
</organism>
<comment type="subcellular location">
    <subcellularLocation>
        <location evidence="1">Nucleus</location>
    </subcellularLocation>
</comment>
<protein>
    <recommendedName>
        <fullName evidence="12">C2H2-type domain-containing protein</fullName>
    </recommendedName>
</protein>
<dbReference type="Proteomes" id="UP001381693">
    <property type="component" value="Unassembled WGS sequence"/>
</dbReference>
<evidence type="ECO:0000256" key="5">
    <source>
        <dbReference type="ARBA" id="ARBA00022771"/>
    </source>
</evidence>
<dbReference type="Pfam" id="PF00096">
    <property type="entry name" value="zf-C2H2"/>
    <property type="match status" value="3"/>
</dbReference>
<dbReference type="GO" id="GO:0000981">
    <property type="term" value="F:DNA-binding transcription factor activity, RNA polymerase II-specific"/>
    <property type="evidence" value="ECO:0007669"/>
    <property type="project" value="TreeGrafter"/>
</dbReference>
<dbReference type="PROSITE" id="PS50157">
    <property type="entry name" value="ZINC_FINGER_C2H2_2"/>
    <property type="match status" value="3"/>
</dbReference>
<keyword evidence="4" id="KW-0677">Repeat</keyword>
<comment type="caution">
    <text evidence="13">The sequence shown here is derived from an EMBL/GenBank/DDBJ whole genome shotgun (WGS) entry which is preliminary data.</text>
</comment>
<evidence type="ECO:0000256" key="11">
    <source>
        <dbReference type="PROSITE-ProRule" id="PRU00042"/>
    </source>
</evidence>
<dbReference type="InterPro" id="IPR036236">
    <property type="entry name" value="Znf_C2H2_sf"/>
</dbReference>
<dbReference type="PANTHER" id="PTHR23235">
    <property type="entry name" value="KRUEPPEL-LIKE TRANSCRIPTION FACTOR"/>
    <property type="match status" value="1"/>
</dbReference>
<keyword evidence="5 11" id="KW-0863">Zinc-finger</keyword>